<sequence>MLDKRHSDARMGLPAILGKVGAGVLVCVLAAAALRAVVRWFGAHSFNVQRAVRGGDTKYARLLKRARIEAVRRLHTHVDFQLVHAEDVTTHFARVFYGADVRTHRVELQLRVASQLNETASGQDSSVQVLQVIDGDQITTLPEVHEEKVQLVVLKKGDGDKSDVVDEQSVVQASPTDDVKETLTLEFPNCEAAEQFSSLLSSQVRARAMASDRKELAWPSNANIFAVTLNTGNQNDPSADRLRHLVPRNNTANPYDLYVLGLQEVSKAAKWESIVEDLLTSAGFARCLVVFSWDRGLFLYARRSVIHAISELQSSDVFVGMGGVAGNKGAILCRFRFYETRYGFVNAHFAAHMENVEQRNADSISILNKFEHERRKLLSLAWVPHYWVLMGDLNYRIEKDAPECLQAIEQNDLPRLLEADQLCLMRRLGHALDTFSEAPITFAPTYKMERDVNEYTEEKNRVPSWCDRVLYRSVKGAHVEVRDYSSITEMFGSDHRPVYASFRTRQLHRLASTDLAFPFVDFARWLVFPSLSCVFRTLTRAKLLRANDDEVRSVESENSDEQASFPFVRITSDLFKGRLDYSLPPRSKTLCPAWDSHEIPECHLVDEKVQAGHVILEVWDKDTVGSTYRGRAVIYLDENFFTRPAAEDLQIDEPISLAGLNVGRMKGSVRLRQEGGRVLRRRGTLTAILGL</sequence>
<dbReference type="Gene3D" id="3.60.10.10">
    <property type="entry name" value="Endonuclease/exonuclease/phosphatase"/>
    <property type="match status" value="1"/>
</dbReference>
<dbReference type="GO" id="GO:0046856">
    <property type="term" value="P:phosphatidylinositol dephosphorylation"/>
    <property type="evidence" value="ECO:0007669"/>
    <property type="project" value="InterPro"/>
</dbReference>
<keyword evidence="3" id="KW-1185">Reference proteome</keyword>
<comment type="caution">
    <text evidence="2">The sequence shown here is derived from an EMBL/GenBank/DDBJ whole genome shotgun (WGS) entry which is preliminary data.</text>
</comment>
<evidence type="ECO:0000313" key="2">
    <source>
        <dbReference type="EMBL" id="KAA8491779.1"/>
    </source>
</evidence>
<evidence type="ECO:0000313" key="3">
    <source>
        <dbReference type="Proteomes" id="UP000324585"/>
    </source>
</evidence>
<dbReference type="OrthoDB" id="5879at2759"/>
<dbReference type="PANTHER" id="PTHR11200">
    <property type="entry name" value="INOSITOL 5-PHOSPHATASE"/>
    <property type="match status" value="1"/>
</dbReference>
<reference evidence="3" key="1">
    <citation type="journal article" date="2019" name="Nat. Commun.">
        <title>Expansion of phycobilisome linker gene families in mesophilic red algae.</title>
        <authorList>
            <person name="Lee J."/>
            <person name="Kim D."/>
            <person name="Bhattacharya D."/>
            <person name="Yoon H.S."/>
        </authorList>
    </citation>
    <scope>NUCLEOTIDE SEQUENCE [LARGE SCALE GENOMIC DNA]</scope>
    <source>
        <strain evidence="3">CCMP 1328</strain>
    </source>
</reference>
<dbReference type="EMBL" id="VRMN01000011">
    <property type="protein sequence ID" value="KAA8491779.1"/>
    <property type="molecule type" value="Genomic_DNA"/>
</dbReference>
<dbReference type="InterPro" id="IPR000300">
    <property type="entry name" value="IPPc"/>
</dbReference>
<protein>
    <submittedName>
        <fullName evidence="2">Phosphatidylinositol 3,4,5-trisphosphate 5-phosphatase 1</fullName>
    </submittedName>
</protein>
<dbReference type="Pfam" id="PF22669">
    <property type="entry name" value="Exo_endo_phos2"/>
    <property type="match status" value="1"/>
</dbReference>
<dbReference type="InterPro" id="IPR036691">
    <property type="entry name" value="Endo/exonu/phosph_ase_sf"/>
</dbReference>
<dbReference type="InterPro" id="IPR046985">
    <property type="entry name" value="IP5"/>
</dbReference>
<dbReference type="GO" id="GO:0004439">
    <property type="term" value="F:phosphatidylinositol-4,5-bisphosphate 5-phosphatase activity"/>
    <property type="evidence" value="ECO:0007669"/>
    <property type="project" value="TreeGrafter"/>
</dbReference>
<dbReference type="Proteomes" id="UP000324585">
    <property type="component" value="Unassembled WGS sequence"/>
</dbReference>
<dbReference type="AlphaFoldDB" id="A0A5J4YK24"/>
<dbReference type="CDD" id="cd00030">
    <property type="entry name" value="C2"/>
    <property type="match status" value="1"/>
</dbReference>
<organism evidence="2 3">
    <name type="scientific">Porphyridium purpureum</name>
    <name type="common">Red alga</name>
    <name type="synonym">Porphyridium cruentum</name>
    <dbReference type="NCBI Taxonomy" id="35688"/>
    <lineage>
        <taxon>Eukaryota</taxon>
        <taxon>Rhodophyta</taxon>
        <taxon>Bangiophyceae</taxon>
        <taxon>Porphyridiales</taxon>
        <taxon>Porphyridiaceae</taxon>
        <taxon>Porphyridium</taxon>
    </lineage>
</organism>
<dbReference type="SUPFAM" id="SSF56219">
    <property type="entry name" value="DNase I-like"/>
    <property type="match status" value="1"/>
</dbReference>
<accession>A0A5J4YK24</accession>
<proteinExistence type="predicted"/>
<gene>
    <name evidence="2" type="ORF">FVE85_8261</name>
</gene>
<evidence type="ECO:0000259" key="1">
    <source>
        <dbReference type="SMART" id="SM00128"/>
    </source>
</evidence>
<name>A0A5J4YK24_PORPP</name>
<feature type="domain" description="Inositol polyphosphate-related phosphatase" evidence="1">
    <location>
        <begin position="220"/>
        <end position="521"/>
    </location>
</feature>
<dbReference type="SMART" id="SM00128">
    <property type="entry name" value="IPPc"/>
    <property type="match status" value="1"/>
</dbReference>